<dbReference type="InterPro" id="IPR026960">
    <property type="entry name" value="RVT-Znf"/>
</dbReference>
<comment type="caution">
    <text evidence="2">The sequence shown here is derived from an EMBL/GenBank/DDBJ whole genome shotgun (WGS) entry which is preliminary data.</text>
</comment>
<sequence length="90" mass="9935">MWLVCCEKLMTNAESVQRHFSSDSSCPACRHGVEDIHHVLHSCYAAHAIWSSLIKRLGGSVFHVNRCDNSVADGLVKLADMNSADVTFFA</sequence>
<proteinExistence type="predicted"/>
<dbReference type="Proteomes" id="UP001396334">
    <property type="component" value="Unassembled WGS sequence"/>
</dbReference>
<organism evidence="2 3">
    <name type="scientific">Hibiscus sabdariffa</name>
    <name type="common">roselle</name>
    <dbReference type="NCBI Taxonomy" id="183260"/>
    <lineage>
        <taxon>Eukaryota</taxon>
        <taxon>Viridiplantae</taxon>
        <taxon>Streptophyta</taxon>
        <taxon>Embryophyta</taxon>
        <taxon>Tracheophyta</taxon>
        <taxon>Spermatophyta</taxon>
        <taxon>Magnoliopsida</taxon>
        <taxon>eudicotyledons</taxon>
        <taxon>Gunneridae</taxon>
        <taxon>Pentapetalae</taxon>
        <taxon>rosids</taxon>
        <taxon>malvids</taxon>
        <taxon>Malvales</taxon>
        <taxon>Malvaceae</taxon>
        <taxon>Malvoideae</taxon>
        <taxon>Hibiscus</taxon>
    </lineage>
</organism>
<evidence type="ECO:0000313" key="2">
    <source>
        <dbReference type="EMBL" id="KAK9032997.1"/>
    </source>
</evidence>
<reference evidence="2 3" key="1">
    <citation type="journal article" date="2024" name="G3 (Bethesda)">
        <title>Genome assembly of Hibiscus sabdariffa L. provides insights into metabolisms of medicinal natural products.</title>
        <authorList>
            <person name="Kim T."/>
        </authorList>
    </citation>
    <scope>NUCLEOTIDE SEQUENCE [LARGE SCALE GENOMIC DNA]</scope>
    <source>
        <strain evidence="2">TK-2024</strain>
        <tissue evidence="2">Old leaves</tissue>
    </source>
</reference>
<name>A0ABR2T676_9ROSI</name>
<evidence type="ECO:0000259" key="1">
    <source>
        <dbReference type="Pfam" id="PF13966"/>
    </source>
</evidence>
<dbReference type="Pfam" id="PF13966">
    <property type="entry name" value="zf-RVT"/>
    <property type="match status" value="1"/>
</dbReference>
<protein>
    <recommendedName>
        <fullName evidence="1">Reverse transcriptase zinc-binding domain-containing protein</fullName>
    </recommendedName>
</protein>
<evidence type="ECO:0000313" key="3">
    <source>
        <dbReference type="Proteomes" id="UP001396334"/>
    </source>
</evidence>
<dbReference type="EMBL" id="JBBPBN010000008">
    <property type="protein sequence ID" value="KAK9032997.1"/>
    <property type="molecule type" value="Genomic_DNA"/>
</dbReference>
<accession>A0ABR2T676</accession>
<keyword evidence="3" id="KW-1185">Reference proteome</keyword>
<gene>
    <name evidence="2" type="ORF">V6N11_018038</name>
</gene>
<feature type="domain" description="Reverse transcriptase zinc-binding" evidence="1">
    <location>
        <begin position="1"/>
        <end position="50"/>
    </location>
</feature>